<dbReference type="PANTHER" id="PTHR40465">
    <property type="entry name" value="CHROMOSOME 1, WHOLE GENOME SHOTGUN SEQUENCE"/>
    <property type="match status" value="1"/>
</dbReference>
<organism evidence="3 4">
    <name type="scientific">Pholiota conissans</name>
    <dbReference type="NCBI Taxonomy" id="109636"/>
    <lineage>
        <taxon>Eukaryota</taxon>
        <taxon>Fungi</taxon>
        <taxon>Dikarya</taxon>
        <taxon>Basidiomycota</taxon>
        <taxon>Agaricomycotina</taxon>
        <taxon>Agaricomycetes</taxon>
        <taxon>Agaricomycetidae</taxon>
        <taxon>Agaricales</taxon>
        <taxon>Agaricineae</taxon>
        <taxon>Strophariaceae</taxon>
        <taxon>Pholiota</taxon>
    </lineage>
</organism>
<comment type="caution">
    <text evidence="3">The sequence shown here is derived from an EMBL/GenBank/DDBJ whole genome shotgun (WGS) entry which is preliminary data.</text>
</comment>
<dbReference type="OrthoDB" id="2535105at2759"/>
<feature type="transmembrane region" description="Helical" evidence="1">
    <location>
        <begin position="87"/>
        <end position="116"/>
    </location>
</feature>
<proteinExistence type="predicted"/>
<evidence type="ECO:0000259" key="2">
    <source>
        <dbReference type="Pfam" id="PF20152"/>
    </source>
</evidence>
<feature type="transmembrane region" description="Helical" evidence="1">
    <location>
        <begin position="128"/>
        <end position="153"/>
    </location>
</feature>
<evidence type="ECO:0000256" key="1">
    <source>
        <dbReference type="SAM" id="Phobius"/>
    </source>
</evidence>
<dbReference type="Pfam" id="PF20152">
    <property type="entry name" value="DUF6534"/>
    <property type="match status" value="1"/>
</dbReference>
<evidence type="ECO:0000313" key="3">
    <source>
        <dbReference type="EMBL" id="KAF9471997.1"/>
    </source>
</evidence>
<evidence type="ECO:0000313" key="4">
    <source>
        <dbReference type="Proteomes" id="UP000807469"/>
    </source>
</evidence>
<dbReference type="InterPro" id="IPR045339">
    <property type="entry name" value="DUF6534"/>
</dbReference>
<gene>
    <name evidence="3" type="ORF">BDN70DRAFT_515464</name>
</gene>
<sequence length="262" mass="29182">MYFHDCKEDGRVLRCLIIFLWILDTIHLAFTSHGLYFYLVTSFGDYAVLLAPTWAILAQVYVTNLSDLIVRGFFAIRVSILCGERRLLGIVLPVIITVLSLTVFSFGCGFASRSFILKTYAKMNEASYMLYASFATAVVADTLVAVSLCTLLIQSRTGFRRTDSIVTKLMAFSINTGLLTSIAAIACFVTYAIWPQRFIFMGIYFALSKLYVNSLLASLNARSSLRSQSTEVSNAGSKHFTPITFPMKDMSFSRETQNSEAA</sequence>
<feature type="domain" description="DUF6534" evidence="2">
    <location>
        <begin position="137"/>
        <end position="224"/>
    </location>
</feature>
<name>A0A9P6CMP5_9AGAR</name>
<keyword evidence="1" id="KW-0812">Transmembrane</keyword>
<feature type="transmembrane region" description="Helical" evidence="1">
    <location>
        <begin position="165"/>
        <end position="193"/>
    </location>
</feature>
<keyword evidence="1" id="KW-0472">Membrane</keyword>
<reference evidence="3" key="1">
    <citation type="submission" date="2020-11" db="EMBL/GenBank/DDBJ databases">
        <authorList>
            <consortium name="DOE Joint Genome Institute"/>
            <person name="Ahrendt S."/>
            <person name="Riley R."/>
            <person name="Andreopoulos W."/>
            <person name="Labutti K."/>
            <person name="Pangilinan J."/>
            <person name="Ruiz-Duenas F.J."/>
            <person name="Barrasa J.M."/>
            <person name="Sanchez-Garcia M."/>
            <person name="Camarero S."/>
            <person name="Miyauchi S."/>
            <person name="Serrano A."/>
            <person name="Linde D."/>
            <person name="Babiker R."/>
            <person name="Drula E."/>
            <person name="Ayuso-Fernandez I."/>
            <person name="Pacheco R."/>
            <person name="Padilla G."/>
            <person name="Ferreira P."/>
            <person name="Barriuso J."/>
            <person name="Kellner H."/>
            <person name="Castanera R."/>
            <person name="Alfaro M."/>
            <person name="Ramirez L."/>
            <person name="Pisabarro A.G."/>
            <person name="Kuo A."/>
            <person name="Tritt A."/>
            <person name="Lipzen A."/>
            <person name="He G."/>
            <person name="Yan M."/>
            <person name="Ng V."/>
            <person name="Cullen D."/>
            <person name="Martin F."/>
            <person name="Rosso M.-N."/>
            <person name="Henrissat B."/>
            <person name="Hibbett D."/>
            <person name="Martinez A.T."/>
            <person name="Grigoriev I.V."/>
        </authorList>
    </citation>
    <scope>NUCLEOTIDE SEQUENCE</scope>
    <source>
        <strain evidence="3">CIRM-BRFM 674</strain>
    </source>
</reference>
<feature type="transmembrane region" description="Helical" evidence="1">
    <location>
        <begin position="199"/>
        <end position="219"/>
    </location>
</feature>
<dbReference type="Proteomes" id="UP000807469">
    <property type="component" value="Unassembled WGS sequence"/>
</dbReference>
<dbReference type="PANTHER" id="PTHR40465:SF1">
    <property type="entry name" value="DUF6534 DOMAIN-CONTAINING PROTEIN"/>
    <property type="match status" value="1"/>
</dbReference>
<protein>
    <recommendedName>
        <fullName evidence="2">DUF6534 domain-containing protein</fullName>
    </recommendedName>
</protein>
<keyword evidence="4" id="KW-1185">Reference proteome</keyword>
<feature type="transmembrane region" description="Helical" evidence="1">
    <location>
        <begin position="36"/>
        <end position="62"/>
    </location>
</feature>
<dbReference type="EMBL" id="MU155593">
    <property type="protein sequence ID" value="KAF9471997.1"/>
    <property type="molecule type" value="Genomic_DNA"/>
</dbReference>
<dbReference type="AlphaFoldDB" id="A0A9P6CMP5"/>
<accession>A0A9P6CMP5</accession>
<keyword evidence="1" id="KW-1133">Transmembrane helix</keyword>
<feature type="transmembrane region" description="Helical" evidence="1">
    <location>
        <begin position="12"/>
        <end position="30"/>
    </location>
</feature>